<feature type="region of interest" description="Disordered" evidence="6">
    <location>
        <begin position="1"/>
        <end position="57"/>
    </location>
</feature>
<evidence type="ECO:0000256" key="4">
    <source>
        <dbReference type="ARBA" id="ARBA00022833"/>
    </source>
</evidence>
<feature type="zinc finger region" description="C3H1-type" evidence="5">
    <location>
        <begin position="59"/>
        <end position="86"/>
    </location>
</feature>
<evidence type="ECO:0000313" key="9">
    <source>
        <dbReference type="Proteomes" id="UP000789375"/>
    </source>
</evidence>
<keyword evidence="9" id="KW-1185">Reference proteome</keyword>
<dbReference type="EMBL" id="CAJVPP010002446">
    <property type="protein sequence ID" value="CAG8600299.1"/>
    <property type="molecule type" value="Genomic_DNA"/>
</dbReference>
<dbReference type="GO" id="GO:0008270">
    <property type="term" value="F:zinc ion binding"/>
    <property type="evidence" value="ECO:0007669"/>
    <property type="project" value="UniProtKB-KW"/>
</dbReference>
<evidence type="ECO:0000256" key="5">
    <source>
        <dbReference type="PROSITE-ProRule" id="PRU00723"/>
    </source>
</evidence>
<evidence type="ECO:0000256" key="2">
    <source>
        <dbReference type="ARBA" id="ARBA00022737"/>
    </source>
</evidence>
<accession>A0A9N9CE64</accession>
<keyword evidence="3 5" id="KW-0863">Zinc-finger</keyword>
<reference evidence="8" key="1">
    <citation type="submission" date="2021-06" db="EMBL/GenBank/DDBJ databases">
        <authorList>
            <person name="Kallberg Y."/>
            <person name="Tangrot J."/>
            <person name="Rosling A."/>
        </authorList>
    </citation>
    <scope>NUCLEOTIDE SEQUENCE</scope>
    <source>
        <strain evidence="8">87-6 pot B 2015</strain>
    </source>
</reference>
<feature type="domain" description="C3H1-type" evidence="7">
    <location>
        <begin position="59"/>
        <end position="86"/>
    </location>
</feature>
<dbReference type="Pfam" id="PF00642">
    <property type="entry name" value="zf-CCCH"/>
    <property type="match status" value="1"/>
</dbReference>
<dbReference type="InterPro" id="IPR036855">
    <property type="entry name" value="Znf_CCCH_sf"/>
</dbReference>
<dbReference type="SMART" id="SM00356">
    <property type="entry name" value="ZnF_C3H1"/>
    <property type="match status" value="2"/>
</dbReference>
<dbReference type="GO" id="GO:0003729">
    <property type="term" value="F:mRNA binding"/>
    <property type="evidence" value="ECO:0007669"/>
    <property type="project" value="InterPro"/>
</dbReference>
<keyword evidence="4 5" id="KW-0862">Zinc</keyword>
<dbReference type="InterPro" id="IPR041367">
    <property type="entry name" value="Znf-CCCH_4"/>
</dbReference>
<evidence type="ECO:0000313" key="8">
    <source>
        <dbReference type="EMBL" id="CAG8600299.1"/>
    </source>
</evidence>
<dbReference type="PANTHER" id="PTHR12547">
    <property type="entry name" value="CCCH ZINC FINGER/TIS11-RELATED"/>
    <property type="match status" value="1"/>
</dbReference>
<dbReference type="Proteomes" id="UP000789375">
    <property type="component" value="Unassembled WGS sequence"/>
</dbReference>
<dbReference type="InterPro" id="IPR045877">
    <property type="entry name" value="ZFP36-like"/>
</dbReference>
<feature type="compositionally biased region" description="Basic and acidic residues" evidence="6">
    <location>
        <begin position="1"/>
        <end position="14"/>
    </location>
</feature>
<gene>
    <name evidence="8" type="ORF">FMOSSE_LOCUS8913</name>
</gene>
<feature type="compositionally biased region" description="Polar residues" evidence="6">
    <location>
        <begin position="26"/>
        <end position="57"/>
    </location>
</feature>
<evidence type="ECO:0000256" key="1">
    <source>
        <dbReference type="ARBA" id="ARBA00022723"/>
    </source>
</evidence>
<organism evidence="8 9">
    <name type="scientific">Funneliformis mosseae</name>
    <name type="common">Endomycorrhizal fungus</name>
    <name type="synonym">Glomus mosseae</name>
    <dbReference type="NCBI Taxonomy" id="27381"/>
    <lineage>
        <taxon>Eukaryota</taxon>
        <taxon>Fungi</taxon>
        <taxon>Fungi incertae sedis</taxon>
        <taxon>Mucoromycota</taxon>
        <taxon>Glomeromycotina</taxon>
        <taxon>Glomeromycetes</taxon>
        <taxon>Glomerales</taxon>
        <taxon>Glomeraceae</taxon>
        <taxon>Funneliformis</taxon>
    </lineage>
</organism>
<proteinExistence type="predicted"/>
<sequence length="215" mass="24280">MQQRDEVQVEKVLEQEEGELSQEELPNTSNESSAPNQNNNRDTNTGEVSETTPAENKQQIDKPLCRYFARGICRYGENCRYSHDDQVQQNGQGYQNGVGAIVPNVPNVPNGNGISSNDLKFGVLTHPRSSTPCRFFAKGYCRYGDDCKFAHNSIVIPNGNIVHHHPHPPSQFAHYQQQPYGEWSGFPPDGDNNVIKPWDEDSQEVLDAMHQQSYY</sequence>
<keyword evidence="2" id="KW-0677">Repeat</keyword>
<dbReference type="SUPFAM" id="SSF90229">
    <property type="entry name" value="CCCH zinc finger"/>
    <property type="match status" value="2"/>
</dbReference>
<keyword evidence="1 5" id="KW-0479">Metal-binding</keyword>
<dbReference type="Pfam" id="PF18044">
    <property type="entry name" value="zf-CCCH_4"/>
    <property type="match status" value="1"/>
</dbReference>
<feature type="zinc finger region" description="C3H1-type" evidence="5">
    <location>
        <begin position="127"/>
        <end position="154"/>
    </location>
</feature>
<dbReference type="Gene3D" id="4.10.1000.10">
    <property type="entry name" value="Zinc finger, CCCH-type"/>
    <property type="match status" value="2"/>
</dbReference>
<dbReference type="PROSITE" id="PS50103">
    <property type="entry name" value="ZF_C3H1"/>
    <property type="match status" value="2"/>
</dbReference>
<evidence type="ECO:0000256" key="6">
    <source>
        <dbReference type="SAM" id="MobiDB-lite"/>
    </source>
</evidence>
<evidence type="ECO:0000259" key="7">
    <source>
        <dbReference type="PROSITE" id="PS50103"/>
    </source>
</evidence>
<evidence type="ECO:0000256" key="3">
    <source>
        <dbReference type="ARBA" id="ARBA00022771"/>
    </source>
</evidence>
<protein>
    <submittedName>
        <fullName evidence="8">16432_t:CDS:1</fullName>
    </submittedName>
</protein>
<feature type="domain" description="C3H1-type" evidence="7">
    <location>
        <begin position="127"/>
        <end position="154"/>
    </location>
</feature>
<name>A0A9N9CE64_FUNMO</name>
<comment type="caution">
    <text evidence="8">The sequence shown here is derived from an EMBL/GenBank/DDBJ whole genome shotgun (WGS) entry which is preliminary data.</text>
</comment>
<dbReference type="InterPro" id="IPR000571">
    <property type="entry name" value="Znf_CCCH"/>
</dbReference>
<dbReference type="AlphaFoldDB" id="A0A9N9CE64"/>